<dbReference type="Gene3D" id="3.20.20.70">
    <property type="entry name" value="Aldolase class I"/>
    <property type="match status" value="1"/>
</dbReference>
<dbReference type="KEGG" id="lvs:LOKVESSMR4R_02337"/>
<evidence type="ECO:0000256" key="2">
    <source>
        <dbReference type="ARBA" id="ARBA00006906"/>
    </source>
</evidence>
<evidence type="ECO:0000256" key="4">
    <source>
        <dbReference type="ARBA" id="ARBA00023239"/>
    </source>
</evidence>
<comment type="pathway">
    <text evidence="1">Carbohydrate acid metabolism.</text>
</comment>
<proteinExistence type="inferred from homology"/>
<dbReference type="SUPFAM" id="SSF51569">
    <property type="entry name" value="Aldolase"/>
    <property type="match status" value="1"/>
</dbReference>
<dbReference type="AlphaFoldDB" id="A0A1Y0EEE4"/>
<evidence type="ECO:0000256" key="3">
    <source>
        <dbReference type="ARBA" id="ARBA00011233"/>
    </source>
</evidence>
<dbReference type="CDD" id="cd00452">
    <property type="entry name" value="KDPG_aldolase"/>
    <property type="match status" value="1"/>
</dbReference>
<dbReference type="PANTHER" id="PTHR30246:SF1">
    <property type="entry name" value="2-DEHYDRO-3-DEOXY-6-PHOSPHOGALACTONATE ALDOLASE-RELATED"/>
    <property type="match status" value="1"/>
</dbReference>
<dbReference type="InterPro" id="IPR013785">
    <property type="entry name" value="Aldolase_TIM"/>
</dbReference>
<organism evidence="6 7">
    <name type="scientific">Yoonia vestfoldensis</name>
    <dbReference type="NCBI Taxonomy" id="245188"/>
    <lineage>
        <taxon>Bacteria</taxon>
        <taxon>Pseudomonadati</taxon>
        <taxon>Pseudomonadota</taxon>
        <taxon>Alphaproteobacteria</taxon>
        <taxon>Rhodobacterales</taxon>
        <taxon>Paracoccaceae</taxon>
        <taxon>Yoonia</taxon>
    </lineage>
</organism>
<evidence type="ECO:0000256" key="1">
    <source>
        <dbReference type="ARBA" id="ARBA00004761"/>
    </source>
</evidence>
<name>A0A1Y0EEE4_9RHOB</name>
<dbReference type="STRING" id="1122181.GCA_000382265_01413"/>
<protein>
    <submittedName>
        <fullName evidence="6">2-dehydro-3-deoxy-6-phosphogalactonate aldolase</fullName>
        <ecNumber evidence="6">4.1.2.21</ecNumber>
    </submittedName>
</protein>
<evidence type="ECO:0000313" key="7">
    <source>
        <dbReference type="Proteomes" id="UP000195273"/>
    </source>
</evidence>
<dbReference type="EC" id="4.1.2.21" evidence="6"/>
<dbReference type="OrthoDB" id="7204076at2"/>
<dbReference type="NCBIfam" id="NF006600">
    <property type="entry name" value="PRK09140.1"/>
    <property type="match status" value="1"/>
</dbReference>
<evidence type="ECO:0000313" key="6">
    <source>
        <dbReference type="EMBL" id="ARU01642.1"/>
    </source>
</evidence>
<evidence type="ECO:0000256" key="5">
    <source>
        <dbReference type="ARBA" id="ARBA00023277"/>
    </source>
</evidence>
<dbReference type="RefSeq" id="WP_087208558.1">
    <property type="nucleotide sequence ID" value="NZ_CP021431.1"/>
</dbReference>
<keyword evidence="5" id="KW-0119">Carbohydrate metabolism</keyword>
<keyword evidence="4 6" id="KW-0456">Lyase</keyword>
<keyword evidence="7" id="KW-1185">Reference proteome</keyword>
<dbReference type="GO" id="GO:0008674">
    <property type="term" value="F:2-dehydro-3-deoxy-6-phosphogalactonate aldolase activity"/>
    <property type="evidence" value="ECO:0007669"/>
    <property type="project" value="UniProtKB-EC"/>
</dbReference>
<dbReference type="PANTHER" id="PTHR30246">
    <property type="entry name" value="2-KETO-3-DEOXY-6-PHOSPHOGLUCONATE ALDOLASE"/>
    <property type="match status" value="1"/>
</dbReference>
<sequence length="201" mass="20579">MHRPLIAILRGITPAEAEPVTAALIAAGITKIEVPLNSPDPFDSIGRMARAFGDKALIGAGTVLSTDDVGRVAQVGGKLIVSPNCDPRVIVATKMAGLHSWPGVMTPTECFAALKAGADGLKIFPASLIGPDGIKAIRAVLPQGTQIYAVGGADDSTFATWMAASANGFGIGTALYQPGRDIAEITARARDIVAAYDEAAA</sequence>
<comment type="similarity">
    <text evidence="2">Belongs to the KHG/KDPG aldolase family.</text>
</comment>
<comment type="subunit">
    <text evidence="3">Homotrimer.</text>
</comment>
<gene>
    <name evidence="6" type="primary">dgoA</name>
    <name evidence="6" type="ORF">LOKVESSMR4R_02337</name>
</gene>
<reference evidence="6 7" key="1">
    <citation type="submission" date="2017-05" db="EMBL/GenBank/DDBJ databases">
        <title>Genome Sequence of Loktanella vestfoldensis Strain SMR4r Isolated from a Culture of the Diatom Skeletonema marinoi.</title>
        <authorList>
            <person name="Topel M."/>
            <person name="Pinder M.I.M."/>
            <person name="Johansson O.N."/>
            <person name="Kourtchenko O."/>
            <person name="Godhe A."/>
            <person name="Clarke A.K."/>
        </authorList>
    </citation>
    <scope>NUCLEOTIDE SEQUENCE [LARGE SCALE GENOMIC DNA]</scope>
    <source>
        <strain evidence="6 7">SMR4r</strain>
    </source>
</reference>
<dbReference type="EMBL" id="CP021431">
    <property type="protein sequence ID" value="ARU01642.1"/>
    <property type="molecule type" value="Genomic_DNA"/>
</dbReference>
<dbReference type="Pfam" id="PF01081">
    <property type="entry name" value="Aldolase"/>
    <property type="match status" value="1"/>
</dbReference>
<accession>A0A1Y0EEE4</accession>
<dbReference type="Proteomes" id="UP000195273">
    <property type="component" value="Chromosome"/>
</dbReference>
<dbReference type="InterPro" id="IPR000887">
    <property type="entry name" value="Aldlse_KDPG_KHG"/>
</dbReference>